<dbReference type="Gene3D" id="3.90.550.10">
    <property type="entry name" value="Spore Coat Polysaccharide Biosynthesis Protein SpsA, Chain A"/>
    <property type="match status" value="1"/>
</dbReference>
<dbReference type="PANTHER" id="PTHR43777">
    <property type="entry name" value="MOLYBDENUM COFACTOR CYTIDYLYLTRANSFERASE"/>
    <property type="match status" value="1"/>
</dbReference>
<dbReference type="SUPFAM" id="SSF53448">
    <property type="entry name" value="Nucleotide-diphospho-sugar transferases"/>
    <property type="match status" value="1"/>
</dbReference>
<keyword evidence="4" id="KW-1185">Reference proteome</keyword>
<accession>A0ABX0K1S6</accession>
<comment type="caution">
    <text evidence="3">The sequence shown here is derived from an EMBL/GenBank/DDBJ whole genome shotgun (WGS) entry which is preliminary data.</text>
</comment>
<keyword evidence="1" id="KW-0460">Magnesium</keyword>
<evidence type="ECO:0000259" key="2">
    <source>
        <dbReference type="Pfam" id="PF12804"/>
    </source>
</evidence>
<dbReference type="CDD" id="cd04182">
    <property type="entry name" value="GT_2_like_f"/>
    <property type="match status" value="1"/>
</dbReference>
<organism evidence="3 4">
    <name type="scientific">Acetobacter conturbans</name>
    <dbReference type="NCBI Taxonomy" id="1737472"/>
    <lineage>
        <taxon>Bacteria</taxon>
        <taxon>Pseudomonadati</taxon>
        <taxon>Pseudomonadota</taxon>
        <taxon>Alphaproteobacteria</taxon>
        <taxon>Acetobacterales</taxon>
        <taxon>Acetobacteraceae</taxon>
        <taxon>Acetobacter</taxon>
    </lineage>
</organism>
<dbReference type="PANTHER" id="PTHR43777:SF1">
    <property type="entry name" value="MOLYBDENUM COFACTOR CYTIDYLYLTRANSFERASE"/>
    <property type="match status" value="1"/>
</dbReference>
<dbReference type="InterPro" id="IPR025877">
    <property type="entry name" value="MobA-like_NTP_Trfase"/>
</dbReference>
<feature type="domain" description="MobA-like NTP transferase" evidence="2">
    <location>
        <begin position="7"/>
        <end position="173"/>
    </location>
</feature>
<sequence length="204" mass="21427">MKSAVVALVLAAGRSTRSGPQHKLLARDGAGRTMIARTLASVAASRVTTACVVLAPEREDVARAVREAVLPMEKPFTTIVSPDAHLGLSTSLRAGIAWAATQNASGALICLGDMPLVSSEILDALIARFKHGDVDVVLPEWEGQIGNPVLWGACCFDRLGEISGDRGGKMLLADPGLRKATVQADLSVLADFDTPEALERFAIS</sequence>
<keyword evidence="3" id="KW-0808">Transferase</keyword>
<protein>
    <submittedName>
        <fullName evidence="3">NTP transferase domain-containing protein</fullName>
    </submittedName>
</protein>
<dbReference type="GO" id="GO:0016740">
    <property type="term" value="F:transferase activity"/>
    <property type="evidence" value="ECO:0007669"/>
    <property type="project" value="UniProtKB-KW"/>
</dbReference>
<name>A0ABX0K1S6_9PROT</name>
<dbReference type="Proteomes" id="UP000631653">
    <property type="component" value="Unassembled WGS sequence"/>
</dbReference>
<reference evidence="3 4" key="1">
    <citation type="journal article" date="2020" name="Int. J. Syst. Evol. Microbiol.">
        <title>Novel acetic acid bacteria from cider fermentations: Acetobacter conturbans sp. nov. and Acetobacter fallax sp. nov.</title>
        <authorList>
            <person name="Sombolestani A.S."/>
            <person name="Cleenwerck I."/>
            <person name="Cnockaert M."/>
            <person name="Borremans W."/>
            <person name="Wieme A.D."/>
            <person name="De Vuyst L."/>
            <person name="Vandamme P."/>
        </authorList>
    </citation>
    <scope>NUCLEOTIDE SEQUENCE [LARGE SCALE GENOMIC DNA]</scope>
    <source>
        <strain evidence="3 4">LMG 1627</strain>
    </source>
</reference>
<gene>
    <name evidence="3" type="ORF">GOB81_08230</name>
</gene>
<dbReference type="Pfam" id="PF12804">
    <property type="entry name" value="NTP_transf_3"/>
    <property type="match status" value="1"/>
</dbReference>
<proteinExistence type="predicted"/>
<evidence type="ECO:0000256" key="1">
    <source>
        <dbReference type="ARBA" id="ARBA00022842"/>
    </source>
</evidence>
<evidence type="ECO:0000313" key="3">
    <source>
        <dbReference type="EMBL" id="NHN88615.1"/>
    </source>
</evidence>
<evidence type="ECO:0000313" key="4">
    <source>
        <dbReference type="Proteomes" id="UP000631653"/>
    </source>
</evidence>
<dbReference type="InterPro" id="IPR029044">
    <property type="entry name" value="Nucleotide-diphossugar_trans"/>
</dbReference>
<dbReference type="EMBL" id="WOSY01000006">
    <property type="protein sequence ID" value="NHN88615.1"/>
    <property type="molecule type" value="Genomic_DNA"/>
</dbReference>
<dbReference type="RefSeq" id="WP_173569920.1">
    <property type="nucleotide sequence ID" value="NZ_WOSY01000006.1"/>
</dbReference>